<evidence type="ECO:0000313" key="3">
    <source>
        <dbReference type="EMBL" id="KXP00866.1"/>
    </source>
</evidence>
<evidence type="ECO:0000313" key="4">
    <source>
        <dbReference type="Proteomes" id="UP000070409"/>
    </source>
</evidence>
<dbReference type="InterPro" id="IPR015947">
    <property type="entry name" value="PUA-like_sf"/>
</dbReference>
<dbReference type="Gene3D" id="2.30.130.30">
    <property type="entry name" value="Hypothetical protein"/>
    <property type="match status" value="1"/>
</dbReference>
<dbReference type="Pfam" id="PF12961">
    <property type="entry name" value="DUF3850"/>
    <property type="match status" value="1"/>
</dbReference>
<dbReference type="SUPFAM" id="SSF88697">
    <property type="entry name" value="PUA domain-like"/>
    <property type="match status" value="1"/>
</dbReference>
<evidence type="ECO:0000259" key="2">
    <source>
        <dbReference type="Pfam" id="PF12961"/>
    </source>
</evidence>
<keyword evidence="4" id="KW-1185">Reference proteome</keyword>
<comment type="caution">
    <text evidence="3">The sequence shown here is derived from an EMBL/GenBank/DDBJ whole genome shotgun (WGS) entry which is preliminary data.</text>
</comment>
<name>A0A137ZRR7_9ACTN</name>
<protein>
    <recommendedName>
        <fullName evidence="2">DUF3850 domain-containing protein</fullName>
    </recommendedName>
</protein>
<dbReference type="RefSeq" id="WP_068743618.1">
    <property type="nucleotide sequence ID" value="NZ_LSRE01000002.1"/>
</dbReference>
<dbReference type="InterPro" id="IPR039440">
    <property type="entry name" value="DUF3850"/>
</dbReference>
<feature type="compositionally biased region" description="Basic and acidic residues" evidence="1">
    <location>
        <begin position="101"/>
        <end position="115"/>
    </location>
</feature>
<evidence type="ECO:0000256" key="1">
    <source>
        <dbReference type="SAM" id="MobiDB-lite"/>
    </source>
</evidence>
<accession>A0A137ZRR7</accession>
<feature type="domain" description="DUF3850" evidence="2">
    <location>
        <begin position="2"/>
        <end position="71"/>
    </location>
</feature>
<dbReference type="Proteomes" id="UP000070409">
    <property type="component" value="Unassembled WGS sequence"/>
</dbReference>
<sequence>MIHNLKIERRWLDRIVAHEKTAEVRINDRDFQAGDTIQFHREDVGYTGVVRRITHVLSDVPGLGAEYVVLSLADGRVDDAERRARKEERANAPLRGTITRLTRERDEARAEATRS</sequence>
<organism evidence="3 4">
    <name type="scientific">Tsukamurella pseudospumae</name>
    <dbReference type="NCBI Taxonomy" id="239498"/>
    <lineage>
        <taxon>Bacteria</taxon>
        <taxon>Bacillati</taxon>
        <taxon>Actinomycetota</taxon>
        <taxon>Actinomycetes</taxon>
        <taxon>Mycobacteriales</taxon>
        <taxon>Tsukamurellaceae</taxon>
        <taxon>Tsukamurella</taxon>
    </lineage>
</organism>
<reference evidence="3 4" key="1">
    <citation type="submission" date="2016-02" db="EMBL/GenBank/DDBJ databases">
        <authorList>
            <person name="Teng J.L."/>
            <person name="Tang Y."/>
            <person name="Huang Y."/>
            <person name="Guo F."/>
            <person name="Wei W."/>
            <person name="Chen J.H."/>
            <person name="Wong S.Y."/>
            <person name="Lau S.K."/>
            <person name="Woo P.C."/>
        </authorList>
    </citation>
    <scope>NUCLEOTIDE SEQUENCE [LARGE SCALE GENOMIC DNA]</scope>
    <source>
        <strain evidence="3 4">JCM 13375</strain>
    </source>
</reference>
<proteinExistence type="predicted"/>
<dbReference type="EMBL" id="LSRE01000002">
    <property type="protein sequence ID" value="KXP00866.1"/>
    <property type="molecule type" value="Genomic_DNA"/>
</dbReference>
<gene>
    <name evidence="3" type="ORF">AXK61_12720</name>
</gene>
<feature type="region of interest" description="Disordered" evidence="1">
    <location>
        <begin position="82"/>
        <end position="115"/>
    </location>
</feature>